<name>A0A397SZJ7_9GLOM</name>
<dbReference type="EMBL" id="QKYT01000151">
    <property type="protein sequence ID" value="RIA91488.1"/>
    <property type="molecule type" value="Genomic_DNA"/>
</dbReference>
<evidence type="ECO:0000313" key="1">
    <source>
        <dbReference type="EMBL" id="RIA91488.1"/>
    </source>
</evidence>
<comment type="caution">
    <text evidence="1">The sequence shown here is derived from an EMBL/GenBank/DDBJ whole genome shotgun (WGS) entry which is preliminary data.</text>
</comment>
<gene>
    <name evidence="1" type="ORF">C1645_737073</name>
</gene>
<dbReference type="AlphaFoldDB" id="A0A397SZJ7"/>
<sequence>MERIDKIWNNFSKLKLKHRSSIKPFEDRWQEQEEIFEYMTKGFENNDLQRCRYDFEQLRDNSRHILQMMRQQNITIDEMITISEETLKMLNNDKILSIYRDWIADFIKKLRVRVDPVCWNRIQEAFSEKIRKKKIDFGLDYNEDILQFKNALRDFGINIEEYELLLRFKKESNIIFHKSSKQTSDDAKKLLDTFPDEYKHVKDLLLKIINILE</sequence>
<organism evidence="1 2">
    <name type="scientific">Glomus cerebriforme</name>
    <dbReference type="NCBI Taxonomy" id="658196"/>
    <lineage>
        <taxon>Eukaryota</taxon>
        <taxon>Fungi</taxon>
        <taxon>Fungi incertae sedis</taxon>
        <taxon>Mucoromycota</taxon>
        <taxon>Glomeromycotina</taxon>
        <taxon>Glomeromycetes</taxon>
        <taxon>Glomerales</taxon>
        <taxon>Glomeraceae</taxon>
        <taxon>Glomus</taxon>
    </lineage>
</organism>
<protein>
    <submittedName>
        <fullName evidence="1">Uncharacterized protein</fullName>
    </submittedName>
</protein>
<keyword evidence="2" id="KW-1185">Reference proteome</keyword>
<dbReference type="OrthoDB" id="2314427at2759"/>
<dbReference type="Proteomes" id="UP000265703">
    <property type="component" value="Unassembled WGS sequence"/>
</dbReference>
<accession>A0A397SZJ7</accession>
<reference evidence="1 2" key="1">
    <citation type="submission" date="2018-06" db="EMBL/GenBank/DDBJ databases">
        <title>Comparative genomics reveals the genomic features of Rhizophagus irregularis, R. cerebriforme, R. diaphanum and Gigaspora rosea, and their symbiotic lifestyle signature.</title>
        <authorList>
            <person name="Morin E."/>
            <person name="San Clemente H."/>
            <person name="Chen E.C.H."/>
            <person name="De La Providencia I."/>
            <person name="Hainaut M."/>
            <person name="Kuo A."/>
            <person name="Kohler A."/>
            <person name="Murat C."/>
            <person name="Tang N."/>
            <person name="Roy S."/>
            <person name="Loubradou J."/>
            <person name="Henrissat B."/>
            <person name="Grigoriev I.V."/>
            <person name="Corradi N."/>
            <person name="Roux C."/>
            <person name="Martin F.M."/>
        </authorList>
    </citation>
    <scope>NUCLEOTIDE SEQUENCE [LARGE SCALE GENOMIC DNA]</scope>
    <source>
        <strain evidence="1 2">DAOM 227022</strain>
    </source>
</reference>
<proteinExistence type="predicted"/>
<evidence type="ECO:0000313" key="2">
    <source>
        <dbReference type="Proteomes" id="UP000265703"/>
    </source>
</evidence>